<evidence type="ECO:0000259" key="5">
    <source>
        <dbReference type="PROSITE" id="PS50931"/>
    </source>
</evidence>
<protein>
    <submittedName>
        <fullName evidence="6">Transcriptional regulator, LysR family</fullName>
    </submittedName>
</protein>
<proteinExistence type="inferred from homology"/>
<dbReference type="PROSITE" id="PS50931">
    <property type="entry name" value="HTH_LYSR"/>
    <property type="match status" value="1"/>
</dbReference>
<evidence type="ECO:0000256" key="4">
    <source>
        <dbReference type="ARBA" id="ARBA00023163"/>
    </source>
</evidence>
<evidence type="ECO:0000256" key="2">
    <source>
        <dbReference type="ARBA" id="ARBA00023015"/>
    </source>
</evidence>
<feature type="domain" description="HTH lysR-type" evidence="5">
    <location>
        <begin position="10"/>
        <end position="67"/>
    </location>
</feature>
<dbReference type="InterPro" id="IPR037402">
    <property type="entry name" value="YidZ_PBP2"/>
</dbReference>
<dbReference type="PANTHER" id="PTHR30118:SF15">
    <property type="entry name" value="TRANSCRIPTIONAL REGULATORY PROTEIN"/>
    <property type="match status" value="1"/>
</dbReference>
<evidence type="ECO:0000313" key="6">
    <source>
        <dbReference type="EMBL" id="SEG75219.1"/>
    </source>
</evidence>
<dbReference type="GO" id="GO:0003677">
    <property type="term" value="F:DNA binding"/>
    <property type="evidence" value="ECO:0007669"/>
    <property type="project" value="UniProtKB-KW"/>
</dbReference>
<dbReference type="PANTHER" id="PTHR30118">
    <property type="entry name" value="HTH-TYPE TRANSCRIPTIONAL REGULATOR LEUO-RELATED"/>
    <property type="match status" value="1"/>
</dbReference>
<dbReference type="InterPro" id="IPR005119">
    <property type="entry name" value="LysR_subst-bd"/>
</dbReference>
<reference evidence="6 7" key="1">
    <citation type="submission" date="2016-10" db="EMBL/GenBank/DDBJ databases">
        <authorList>
            <person name="de Groot N.N."/>
        </authorList>
    </citation>
    <scope>NUCLEOTIDE SEQUENCE [LARGE SCALE GENOMIC DNA]</scope>
    <source>
        <strain evidence="6 7">DSM 22012</strain>
    </source>
</reference>
<dbReference type="Gene3D" id="1.10.10.10">
    <property type="entry name" value="Winged helix-like DNA-binding domain superfamily/Winged helix DNA-binding domain"/>
    <property type="match status" value="1"/>
</dbReference>
<keyword evidence="2" id="KW-0805">Transcription regulation</keyword>
<dbReference type="InterPro" id="IPR000847">
    <property type="entry name" value="LysR_HTH_N"/>
</dbReference>
<dbReference type="OrthoDB" id="8839911at2"/>
<evidence type="ECO:0000313" key="7">
    <source>
        <dbReference type="Proteomes" id="UP000236745"/>
    </source>
</evidence>
<dbReference type="SUPFAM" id="SSF46785">
    <property type="entry name" value="Winged helix' DNA-binding domain"/>
    <property type="match status" value="1"/>
</dbReference>
<dbReference type="InterPro" id="IPR036388">
    <property type="entry name" value="WH-like_DNA-bd_sf"/>
</dbReference>
<dbReference type="EMBL" id="FNVQ01000004">
    <property type="protein sequence ID" value="SEG75219.1"/>
    <property type="molecule type" value="Genomic_DNA"/>
</dbReference>
<dbReference type="Gene3D" id="3.40.190.10">
    <property type="entry name" value="Periplasmic binding protein-like II"/>
    <property type="match status" value="2"/>
</dbReference>
<dbReference type="AlphaFoldDB" id="A0A1H6CQE1"/>
<dbReference type="InterPro" id="IPR050389">
    <property type="entry name" value="LysR-type_TF"/>
</dbReference>
<dbReference type="Pfam" id="PF03466">
    <property type="entry name" value="LysR_substrate"/>
    <property type="match status" value="1"/>
</dbReference>
<comment type="similarity">
    <text evidence="1">Belongs to the LysR transcriptional regulatory family.</text>
</comment>
<evidence type="ECO:0000256" key="3">
    <source>
        <dbReference type="ARBA" id="ARBA00023125"/>
    </source>
</evidence>
<sequence>MLNNNLLRKLDVQDIAIFLSLFKTHNARKTADELSVSPPTVSYSLKRLRESLSDELFVRESSGLLPTARSVYIEPYLRNALEAINRSAEGLGEQDDRELPLELCVPEAFELLLLPRLMKAALECTPRRILHMQKIREKLPTEELLAGKVDLLCVPGPGAYFQLHPQLQRQPLFEDRFVCMARGNRPRQVSIDEYCEALHVYPSPWQSPRNMVDLWLEQLGRSRTVVAWASNYQACLNMLEQLPCMLMLPESLLPTLRIPPGVQINQPPLGCPNFTFDMVWAPSNDSPRRRWLRQQLLNICESGLPPTAQP</sequence>
<dbReference type="RefSeq" id="WP_104004437.1">
    <property type="nucleotide sequence ID" value="NZ_FNVQ01000004.1"/>
</dbReference>
<dbReference type="SUPFAM" id="SSF53850">
    <property type="entry name" value="Periplasmic binding protein-like II"/>
    <property type="match status" value="1"/>
</dbReference>
<dbReference type="Pfam" id="PF00126">
    <property type="entry name" value="HTH_1"/>
    <property type="match status" value="1"/>
</dbReference>
<dbReference type="GO" id="GO:0003700">
    <property type="term" value="F:DNA-binding transcription factor activity"/>
    <property type="evidence" value="ECO:0007669"/>
    <property type="project" value="InterPro"/>
</dbReference>
<keyword evidence="4" id="KW-0804">Transcription</keyword>
<name>A0A1H6CQE1_9GAMM</name>
<organism evidence="6 7">
    <name type="scientific">Marinobacterium lutimaris</name>
    <dbReference type="NCBI Taxonomy" id="568106"/>
    <lineage>
        <taxon>Bacteria</taxon>
        <taxon>Pseudomonadati</taxon>
        <taxon>Pseudomonadota</taxon>
        <taxon>Gammaproteobacteria</taxon>
        <taxon>Oceanospirillales</taxon>
        <taxon>Oceanospirillaceae</taxon>
        <taxon>Marinobacterium</taxon>
    </lineage>
</organism>
<evidence type="ECO:0000256" key="1">
    <source>
        <dbReference type="ARBA" id="ARBA00009437"/>
    </source>
</evidence>
<gene>
    <name evidence="6" type="ORF">SAMN05444390_10431</name>
</gene>
<dbReference type="CDD" id="cd08417">
    <property type="entry name" value="PBP2_Nitroaromatics_like"/>
    <property type="match status" value="1"/>
</dbReference>
<dbReference type="InterPro" id="IPR036390">
    <property type="entry name" value="WH_DNA-bd_sf"/>
</dbReference>
<accession>A0A1H6CQE1</accession>
<dbReference type="Proteomes" id="UP000236745">
    <property type="component" value="Unassembled WGS sequence"/>
</dbReference>
<keyword evidence="3" id="KW-0238">DNA-binding</keyword>
<keyword evidence="7" id="KW-1185">Reference proteome</keyword>